<evidence type="ECO:0000259" key="1">
    <source>
        <dbReference type="Pfam" id="PF00884"/>
    </source>
</evidence>
<dbReference type="AlphaFoldDB" id="A0A060C2W6"/>
<dbReference type="EMBL" id="KF123691">
    <property type="protein sequence ID" value="AIA90998.1"/>
    <property type="molecule type" value="Genomic_DNA"/>
</dbReference>
<name>A0A060C2W6_9BACT</name>
<dbReference type="Pfam" id="PF00884">
    <property type="entry name" value="Sulfatase"/>
    <property type="match status" value="1"/>
</dbReference>
<organism evidence="2">
    <name type="scientific">uncultured Coraliomargarita sp</name>
    <dbReference type="NCBI Taxonomy" id="1262866"/>
    <lineage>
        <taxon>Bacteria</taxon>
        <taxon>Pseudomonadati</taxon>
        <taxon>Verrucomicrobiota</taxon>
        <taxon>Opitutia</taxon>
        <taxon>Puniceicoccales</taxon>
        <taxon>Coraliomargaritaceae</taxon>
        <taxon>Coraliomargarita</taxon>
        <taxon>environmental samples</taxon>
    </lineage>
</organism>
<dbReference type="Gene3D" id="3.40.720.10">
    <property type="entry name" value="Alkaline Phosphatase, subunit A"/>
    <property type="match status" value="1"/>
</dbReference>
<dbReference type="InterPro" id="IPR017850">
    <property type="entry name" value="Alkaline_phosphatase_core_sf"/>
</dbReference>
<dbReference type="SUPFAM" id="SSF53649">
    <property type="entry name" value="Alkaline phosphatase-like"/>
    <property type="match status" value="1"/>
</dbReference>
<evidence type="ECO:0000313" key="2">
    <source>
        <dbReference type="EMBL" id="AIA90998.1"/>
    </source>
</evidence>
<sequence>FLFYKWIRIERALKKSFLNSTMEKEMKLFNKAALALCCSPLIFTTHTFAANGIDNNQVFQRSDKKPNIVYILLDDQRYDAMGFINPLVKTPNMDKIAHNGTYFKNSVCNYFAFFPQQSQYHDGYVRA</sequence>
<protein>
    <submittedName>
        <fullName evidence="2">CAZy families GH16 protein</fullName>
    </submittedName>
</protein>
<reference evidence="2" key="1">
    <citation type="journal article" date="2013" name="Environ. Microbiol.">
        <title>Seasonally variable intestinal metagenomes of the red palm weevil (Rhynchophorus ferrugineus).</title>
        <authorList>
            <person name="Jia S."/>
            <person name="Zhang X."/>
            <person name="Zhang G."/>
            <person name="Yin A."/>
            <person name="Zhang S."/>
            <person name="Li F."/>
            <person name="Wang L."/>
            <person name="Zhao D."/>
            <person name="Yun Q."/>
            <person name="Tala"/>
            <person name="Wang J."/>
            <person name="Sun G."/>
            <person name="Baabdullah M."/>
            <person name="Yu X."/>
            <person name="Hu S."/>
            <person name="Al-Mssallem I.S."/>
            <person name="Yu J."/>
        </authorList>
    </citation>
    <scope>NUCLEOTIDE SEQUENCE</scope>
</reference>
<feature type="domain" description="Sulfatase N-terminal" evidence="1">
    <location>
        <begin position="66"/>
        <end position="109"/>
    </location>
</feature>
<proteinExistence type="predicted"/>
<dbReference type="InterPro" id="IPR000917">
    <property type="entry name" value="Sulfatase_N"/>
</dbReference>
<accession>A0A060C2W6</accession>
<feature type="non-terminal residue" evidence="2">
    <location>
        <position position="1"/>
    </location>
</feature>